<keyword evidence="3" id="KW-1185">Reference proteome</keyword>
<protein>
    <submittedName>
        <fullName evidence="2">VanW family protein</fullName>
    </submittedName>
</protein>
<evidence type="ECO:0000313" key="3">
    <source>
        <dbReference type="Proteomes" id="UP001342826"/>
    </source>
</evidence>
<dbReference type="InterPro" id="IPR007391">
    <property type="entry name" value="Vancomycin_resist_VanW"/>
</dbReference>
<dbReference type="PANTHER" id="PTHR35788">
    <property type="entry name" value="EXPORTED PROTEIN-RELATED"/>
    <property type="match status" value="1"/>
</dbReference>
<dbReference type="InterPro" id="IPR052913">
    <property type="entry name" value="Glycopeptide_resist_protein"/>
</dbReference>
<dbReference type="PANTHER" id="PTHR35788:SF1">
    <property type="entry name" value="EXPORTED PROTEIN"/>
    <property type="match status" value="1"/>
</dbReference>
<organism evidence="2 3">
    <name type="scientific">Metabacillus fastidiosus</name>
    <dbReference type="NCBI Taxonomy" id="1458"/>
    <lineage>
        <taxon>Bacteria</taxon>
        <taxon>Bacillati</taxon>
        <taxon>Bacillota</taxon>
        <taxon>Bacilli</taxon>
        <taxon>Bacillales</taxon>
        <taxon>Bacillaceae</taxon>
        <taxon>Metabacillus</taxon>
    </lineage>
</organism>
<keyword evidence="1" id="KW-0732">Signal</keyword>
<feature type="chain" id="PRO_5047377189" evidence="1">
    <location>
        <begin position="25"/>
        <end position="306"/>
    </location>
</feature>
<gene>
    <name evidence="2" type="ORF">P9271_01080</name>
</gene>
<proteinExistence type="predicted"/>
<dbReference type="PROSITE" id="PS51257">
    <property type="entry name" value="PROKAR_LIPOPROTEIN"/>
    <property type="match status" value="1"/>
</dbReference>
<evidence type="ECO:0000256" key="1">
    <source>
        <dbReference type="SAM" id="SignalP"/>
    </source>
</evidence>
<dbReference type="Proteomes" id="UP001342826">
    <property type="component" value="Unassembled WGS sequence"/>
</dbReference>
<dbReference type="GeneID" id="301141692"/>
<feature type="signal peptide" evidence="1">
    <location>
        <begin position="1"/>
        <end position="24"/>
    </location>
</feature>
<evidence type="ECO:0000313" key="2">
    <source>
        <dbReference type="EMBL" id="MED4399954.1"/>
    </source>
</evidence>
<comment type="caution">
    <text evidence="2">The sequence shown here is derived from an EMBL/GenBank/DDBJ whole genome shotgun (WGS) entry which is preliminary data.</text>
</comment>
<reference evidence="2 3" key="1">
    <citation type="submission" date="2023-03" db="EMBL/GenBank/DDBJ databases">
        <title>Bacillus Genome Sequencing.</title>
        <authorList>
            <person name="Dunlap C."/>
        </authorList>
    </citation>
    <scope>NUCLEOTIDE SEQUENCE [LARGE SCALE GENOMIC DNA]</scope>
    <source>
        <strain evidence="2 3">NRS-1717</strain>
    </source>
</reference>
<accession>A0ABU6NUR5</accession>
<dbReference type="Pfam" id="PF04294">
    <property type="entry name" value="VanW"/>
    <property type="match status" value="1"/>
</dbReference>
<sequence length="306" mass="32767">MRGKLLCSLIVVLSLAGCSQSVNGSSSGGAEKVVEANPTKLLDLKEKTFQTNVNLINKLNGEALATISPAEYKDEAKIKAFVKELAKKVDQPMVPVKLDGKGGLTKGQNRIVLNEEKAVEQIKGIKAFDKKIELPIEETAPNVSAEAVKGISDTVIGTYTTTFDSSVKGRSANIALSSGDINNYVLGPGDRFYFNLITGPRTPERGYQKAMEIVNKEFVEGYGGGICQTSSTLYNAVLNAGLEIIEVYNHSRNIGYVPVGKDATVAYGVKDFKFANNKPYPVMVRAIVGNGSLTIQITAAPQAVKS</sequence>
<dbReference type="EMBL" id="JARTFS010000001">
    <property type="protein sequence ID" value="MED4399954.1"/>
    <property type="molecule type" value="Genomic_DNA"/>
</dbReference>
<name>A0ABU6NUR5_9BACI</name>
<dbReference type="RefSeq" id="WP_066231064.1">
    <property type="nucleotide sequence ID" value="NZ_JARTFQ010000005.1"/>
</dbReference>